<dbReference type="EMBL" id="JACBAF010002218">
    <property type="protein sequence ID" value="KAF7163026.1"/>
    <property type="molecule type" value="Genomic_DNA"/>
</dbReference>
<dbReference type="GO" id="GO:0071949">
    <property type="term" value="F:FAD binding"/>
    <property type="evidence" value="ECO:0007669"/>
    <property type="project" value="InterPro"/>
</dbReference>
<evidence type="ECO:0000259" key="7">
    <source>
        <dbReference type="Pfam" id="PF01494"/>
    </source>
</evidence>
<dbReference type="OrthoDB" id="16820at2759"/>
<dbReference type="AlphaFoldDB" id="A0A8H6PAM6"/>
<keyword evidence="3" id="KW-0274">FAD</keyword>
<accession>A0A8H6PAM6</accession>
<keyword evidence="6" id="KW-0732">Signal</keyword>
<dbReference type="SUPFAM" id="SSF51905">
    <property type="entry name" value="FAD/NAD(P)-binding domain"/>
    <property type="match status" value="1"/>
</dbReference>
<evidence type="ECO:0000256" key="6">
    <source>
        <dbReference type="SAM" id="SignalP"/>
    </source>
</evidence>
<comment type="caution">
    <text evidence="8">The sequence shown here is derived from an EMBL/GenBank/DDBJ whole genome shotgun (WGS) entry which is preliminary data.</text>
</comment>
<dbReference type="Gene3D" id="3.50.50.60">
    <property type="entry name" value="FAD/NAD(P)-binding domain"/>
    <property type="match status" value="1"/>
</dbReference>
<comment type="similarity">
    <text evidence="1">Belongs to the paxM FAD-dependent monooxygenase family.</text>
</comment>
<dbReference type="EMBL" id="JACBAD010002012">
    <property type="protein sequence ID" value="KAF7122628.1"/>
    <property type="molecule type" value="Genomic_DNA"/>
</dbReference>
<gene>
    <name evidence="8" type="ORF">CNMCM5793_000653</name>
    <name evidence="9" type="ORF">CNMCM6106_000111</name>
</gene>
<evidence type="ECO:0000256" key="1">
    <source>
        <dbReference type="ARBA" id="ARBA00007992"/>
    </source>
</evidence>
<feature type="chain" id="PRO_5035140787" description="FAD-binding domain-containing protein" evidence="6">
    <location>
        <begin position="22"/>
        <end position="68"/>
    </location>
</feature>
<keyword evidence="4" id="KW-0560">Oxidoreductase</keyword>
<evidence type="ECO:0000256" key="5">
    <source>
        <dbReference type="ARBA" id="ARBA00023033"/>
    </source>
</evidence>
<dbReference type="InterPro" id="IPR002938">
    <property type="entry name" value="FAD-bd"/>
</dbReference>
<evidence type="ECO:0000313" key="8">
    <source>
        <dbReference type="EMBL" id="KAF7122628.1"/>
    </source>
</evidence>
<dbReference type="InterPro" id="IPR036188">
    <property type="entry name" value="FAD/NAD-bd_sf"/>
</dbReference>
<dbReference type="PANTHER" id="PTHR13789:SF316">
    <property type="entry name" value="FAD-BINDING DOMAIN-CONTAINING PROTEIN"/>
    <property type="match status" value="1"/>
</dbReference>
<sequence length="68" mass="6979">MSMDRVAIIGAGLSGLTLTLALHKQSIPCSLCEACSAPLNIGGAIMLSPNALSILKQLGVYARIQPEG</sequence>
<reference evidence="8" key="1">
    <citation type="submission" date="2020-06" db="EMBL/GenBank/DDBJ databases">
        <title>Draft genome sequences of strains closely related to Aspergillus parafelis and Aspergillus hiratsukae.</title>
        <authorList>
            <person name="Dos Santos R.A.C."/>
            <person name="Rivero-Menendez O."/>
            <person name="Steenwyk J.L."/>
            <person name="Mead M.E."/>
            <person name="Goldman G.H."/>
            <person name="Alastruey-Izquierdo A."/>
            <person name="Rokas A."/>
        </authorList>
    </citation>
    <scope>NUCLEOTIDE SEQUENCE</scope>
    <source>
        <strain evidence="8">CNM-CM5793</strain>
        <strain evidence="9">CNM-CM6106</strain>
    </source>
</reference>
<feature type="domain" description="FAD-binding" evidence="7">
    <location>
        <begin position="5"/>
        <end position="68"/>
    </location>
</feature>
<evidence type="ECO:0000256" key="2">
    <source>
        <dbReference type="ARBA" id="ARBA00022630"/>
    </source>
</evidence>
<dbReference type="Proteomes" id="UP000630445">
    <property type="component" value="Unassembled WGS sequence"/>
</dbReference>
<keyword evidence="10" id="KW-1185">Reference proteome</keyword>
<name>A0A8H6PAM6_9EURO</name>
<feature type="signal peptide" evidence="6">
    <location>
        <begin position="1"/>
        <end position="21"/>
    </location>
</feature>
<evidence type="ECO:0000313" key="10">
    <source>
        <dbReference type="Proteomes" id="UP000630445"/>
    </source>
</evidence>
<dbReference type="Pfam" id="PF01494">
    <property type="entry name" value="FAD_binding_3"/>
    <property type="match status" value="1"/>
</dbReference>
<keyword evidence="5" id="KW-0503">Monooxygenase</keyword>
<dbReference type="InterPro" id="IPR050493">
    <property type="entry name" value="FAD-dep_Monooxygenase_BioMet"/>
</dbReference>
<proteinExistence type="inferred from homology"/>
<organism evidence="8 10">
    <name type="scientific">Aspergillus hiratsukae</name>
    <dbReference type="NCBI Taxonomy" id="1194566"/>
    <lineage>
        <taxon>Eukaryota</taxon>
        <taxon>Fungi</taxon>
        <taxon>Dikarya</taxon>
        <taxon>Ascomycota</taxon>
        <taxon>Pezizomycotina</taxon>
        <taxon>Eurotiomycetes</taxon>
        <taxon>Eurotiomycetidae</taxon>
        <taxon>Eurotiales</taxon>
        <taxon>Aspergillaceae</taxon>
        <taxon>Aspergillus</taxon>
        <taxon>Aspergillus subgen. Fumigati</taxon>
    </lineage>
</organism>
<dbReference type="GO" id="GO:0004497">
    <property type="term" value="F:monooxygenase activity"/>
    <property type="evidence" value="ECO:0007669"/>
    <property type="project" value="UniProtKB-KW"/>
</dbReference>
<dbReference type="Proteomes" id="UP000662466">
    <property type="component" value="Unassembled WGS sequence"/>
</dbReference>
<evidence type="ECO:0000313" key="9">
    <source>
        <dbReference type="EMBL" id="KAF7163026.1"/>
    </source>
</evidence>
<keyword evidence="2" id="KW-0285">Flavoprotein</keyword>
<evidence type="ECO:0000256" key="3">
    <source>
        <dbReference type="ARBA" id="ARBA00022827"/>
    </source>
</evidence>
<dbReference type="PANTHER" id="PTHR13789">
    <property type="entry name" value="MONOOXYGENASE"/>
    <property type="match status" value="1"/>
</dbReference>
<protein>
    <recommendedName>
        <fullName evidence="7">FAD-binding domain-containing protein</fullName>
    </recommendedName>
</protein>
<evidence type="ECO:0000256" key="4">
    <source>
        <dbReference type="ARBA" id="ARBA00023002"/>
    </source>
</evidence>